<dbReference type="PANTHER" id="PTHR39339">
    <property type="entry name" value="SLR1444 PROTEIN"/>
    <property type="match status" value="1"/>
</dbReference>
<gene>
    <name evidence="3" type="ORF">UFOPK1835_02133</name>
</gene>
<proteinExistence type="predicted"/>
<dbReference type="AlphaFoldDB" id="A0A6J6IMV3"/>
<dbReference type="PROSITE" id="PS51708">
    <property type="entry name" value="CHAD"/>
    <property type="match status" value="1"/>
</dbReference>
<dbReference type="EMBL" id="CAEZUP010000150">
    <property type="protein sequence ID" value="CAB4625850.1"/>
    <property type="molecule type" value="Genomic_DNA"/>
</dbReference>
<organism evidence="3">
    <name type="scientific">freshwater metagenome</name>
    <dbReference type="NCBI Taxonomy" id="449393"/>
    <lineage>
        <taxon>unclassified sequences</taxon>
        <taxon>metagenomes</taxon>
        <taxon>ecological metagenomes</taxon>
    </lineage>
</organism>
<name>A0A6J6IMV3_9ZZZZ</name>
<dbReference type="PANTHER" id="PTHR39339:SF1">
    <property type="entry name" value="CHAD DOMAIN-CONTAINING PROTEIN"/>
    <property type="match status" value="1"/>
</dbReference>
<dbReference type="InterPro" id="IPR007899">
    <property type="entry name" value="CHAD_dom"/>
</dbReference>
<dbReference type="InterPro" id="IPR038186">
    <property type="entry name" value="CHAD_dom_sf"/>
</dbReference>
<reference evidence="3" key="1">
    <citation type="submission" date="2020-05" db="EMBL/GenBank/DDBJ databases">
        <authorList>
            <person name="Chiriac C."/>
            <person name="Salcher M."/>
            <person name="Ghai R."/>
            <person name="Kavagutti S V."/>
        </authorList>
    </citation>
    <scope>NUCLEOTIDE SEQUENCE</scope>
</reference>
<accession>A0A6J6IMV3</accession>
<evidence type="ECO:0000256" key="1">
    <source>
        <dbReference type="SAM" id="MobiDB-lite"/>
    </source>
</evidence>
<dbReference type="Gene3D" id="1.40.20.10">
    <property type="entry name" value="CHAD domain"/>
    <property type="match status" value="1"/>
</dbReference>
<sequence>MRVLLDCSSMLDGSSSTSTIEVQPRRGYEEEARVLVKEFSKGLKPGKMRSAPTPSASGSGSASQAWRGALRSMADVMNSTFAGMVAGGDNESLHDFRIAVRRTRVLLHEAEGVVTEERRAHFADEFKWLGEITTPTRDADVHLEDFAEMAAGLLGEHEADLEPLRELLLEHQVACRAQLLIDLRSERRTGFAAEWSTFLDDDQAWAKSADDLLSDATKPAFTVIADRTRTAWRHVQHDGRLITDESSPTDVHDLRKEAKRLRYLLESFAPQFHSKSLKRVRKSLRSMQDVLGEFQDSQVQAATLAAMAEELVARGAPASTILAIGGTIEHLAVRGLIAREKFAARFEDFDSRSTRRAFKRLTQLPESSR</sequence>
<feature type="region of interest" description="Disordered" evidence="1">
    <location>
        <begin position="43"/>
        <end position="64"/>
    </location>
</feature>
<protein>
    <submittedName>
        <fullName evidence="3">Unannotated protein</fullName>
    </submittedName>
</protein>
<feature type="domain" description="CHAD" evidence="2">
    <location>
        <begin position="59"/>
        <end position="351"/>
    </location>
</feature>
<evidence type="ECO:0000313" key="3">
    <source>
        <dbReference type="EMBL" id="CAB4625850.1"/>
    </source>
</evidence>
<dbReference type="SMART" id="SM00880">
    <property type="entry name" value="CHAD"/>
    <property type="match status" value="1"/>
</dbReference>
<dbReference type="Pfam" id="PF05235">
    <property type="entry name" value="CHAD"/>
    <property type="match status" value="1"/>
</dbReference>
<evidence type="ECO:0000259" key="2">
    <source>
        <dbReference type="PROSITE" id="PS51708"/>
    </source>
</evidence>
<feature type="compositionally biased region" description="Low complexity" evidence="1">
    <location>
        <begin position="50"/>
        <end position="63"/>
    </location>
</feature>